<evidence type="ECO:0000313" key="2">
    <source>
        <dbReference type="Proteomes" id="UP000027644"/>
    </source>
</evidence>
<evidence type="ECO:0000313" key="1">
    <source>
        <dbReference type="EMBL" id="KEQ01462.1"/>
    </source>
</evidence>
<reference evidence="1 2" key="1">
    <citation type="journal article" date="2014" name="PLoS Genet.">
        <title>Hidden diversity in honey bee gut symbionts detected by single-cell genomics.</title>
        <authorList>
            <person name="Engel P."/>
            <person name="Stepanauskas R."/>
            <person name="Moran N."/>
        </authorList>
    </citation>
    <scope>NUCLEOTIDE SEQUENCE [LARGE SCALE GENOMIC DNA]</scope>
    <source>
        <strain evidence="1 2">SCGC AB-598-J21</strain>
    </source>
</reference>
<protein>
    <submittedName>
        <fullName evidence="1">Uncharacterized protein</fullName>
    </submittedName>
</protein>
<name>A0A074VC95_9NEIS</name>
<dbReference type="EMBL" id="AVQL01000415">
    <property type="protein sequence ID" value="KEQ01462.1"/>
    <property type="molecule type" value="Genomic_DNA"/>
</dbReference>
<sequence>MTLLKFNFAGSSEIEFDMGYYVIILSYCLKKI</sequence>
<gene>
    <name evidence="1" type="ORF">SASC598J21_007690</name>
</gene>
<dbReference type="AlphaFoldDB" id="A0A074VC95"/>
<organism evidence="1 2">
    <name type="scientific">Snodgrassella alvi SCGC AB-598-J21</name>
    <dbReference type="NCBI Taxonomy" id="1385367"/>
    <lineage>
        <taxon>Bacteria</taxon>
        <taxon>Pseudomonadati</taxon>
        <taxon>Pseudomonadota</taxon>
        <taxon>Betaproteobacteria</taxon>
        <taxon>Neisseriales</taxon>
        <taxon>Neisseriaceae</taxon>
        <taxon>Snodgrassella</taxon>
    </lineage>
</organism>
<dbReference type="Proteomes" id="UP000027644">
    <property type="component" value="Unassembled WGS sequence"/>
</dbReference>
<accession>A0A074VC95</accession>
<proteinExistence type="predicted"/>
<comment type="caution">
    <text evidence="1">The sequence shown here is derived from an EMBL/GenBank/DDBJ whole genome shotgun (WGS) entry which is preliminary data.</text>
</comment>